<sequence>MKKENTQEQKNEENYTYMVRCSDGSFYIGWTNHLEKRIKAHNSGNGAKYTKSRRPVELVYYETFRTKQEAMSREYHLKQLTHGQKQELLDKTPNNCYANQRCLSK</sequence>
<dbReference type="SUPFAM" id="SSF82771">
    <property type="entry name" value="GIY-YIG endonuclease"/>
    <property type="match status" value="1"/>
</dbReference>
<dbReference type="PROSITE" id="PS50164">
    <property type="entry name" value="GIY_YIG"/>
    <property type="match status" value="1"/>
</dbReference>
<dbReference type="PANTHER" id="PTHR34477">
    <property type="entry name" value="UPF0213 PROTEIN YHBQ"/>
    <property type="match status" value="1"/>
</dbReference>
<dbReference type="PANTHER" id="PTHR34477:SF1">
    <property type="entry name" value="UPF0213 PROTEIN YHBQ"/>
    <property type="match status" value="1"/>
</dbReference>
<keyword evidence="4" id="KW-1185">Reference proteome</keyword>
<organism evidence="3 4">
    <name type="scientific">Roseburia porci</name>
    <dbReference type="NCBI Taxonomy" id="2605790"/>
    <lineage>
        <taxon>Bacteria</taxon>
        <taxon>Bacillati</taxon>
        <taxon>Bacillota</taxon>
        <taxon>Clostridia</taxon>
        <taxon>Lachnospirales</taxon>
        <taxon>Lachnospiraceae</taxon>
        <taxon>Roseburia</taxon>
    </lineage>
</organism>
<comment type="caution">
    <text evidence="3">The sequence shown here is derived from an EMBL/GenBank/DDBJ whole genome shotgun (WGS) entry which is preliminary data.</text>
</comment>
<dbReference type="Pfam" id="PF01541">
    <property type="entry name" value="GIY-YIG"/>
    <property type="match status" value="1"/>
</dbReference>
<evidence type="ECO:0000313" key="4">
    <source>
        <dbReference type="Proteomes" id="UP000474024"/>
    </source>
</evidence>
<dbReference type="CDD" id="cd10456">
    <property type="entry name" value="GIY-YIG_UPF0213"/>
    <property type="match status" value="1"/>
</dbReference>
<dbReference type="Proteomes" id="UP000474024">
    <property type="component" value="Unassembled WGS sequence"/>
</dbReference>
<dbReference type="Gene3D" id="3.40.1440.10">
    <property type="entry name" value="GIY-YIG endonuclease"/>
    <property type="match status" value="1"/>
</dbReference>
<dbReference type="SMART" id="SM00465">
    <property type="entry name" value="GIYc"/>
    <property type="match status" value="1"/>
</dbReference>
<reference evidence="3 4" key="1">
    <citation type="submission" date="2019-08" db="EMBL/GenBank/DDBJ databases">
        <title>In-depth cultivation of the pig gut microbiome towards novel bacterial diversity and tailored functional studies.</title>
        <authorList>
            <person name="Wylensek D."/>
            <person name="Hitch T.C.A."/>
            <person name="Clavel T."/>
        </authorList>
    </citation>
    <scope>NUCLEOTIDE SEQUENCE [LARGE SCALE GENOMIC DNA]</scope>
    <source>
        <strain evidence="3 4">MUC/MUC-530-WT-4D</strain>
    </source>
</reference>
<protein>
    <submittedName>
        <fullName evidence="3">GIY-YIG nuclease family protein</fullName>
    </submittedName>
</protein>
<dbReference type="InterPro" id="IPR000305">
    <property type="entry name" value="GIY-YIG_endonuc"/>
</dbReference>
<dbReference type="InterPro" id="IPR050190">
    <property type="entry name" value="UPF0213_domain"/>
</dbReference>
<comment type="similarity">
    <text evidence="1">Belongs to the UPF0213 family.</text>
</comment>
<evidence type="ECO:0000259" key="2">
    <source>
        <dbReference type="PROSITE" id="PS50164"/>
    </source>
</evidence>
<name>A0A6L5YP48_9FIRM</name>
<dbReference type="AlphaFoldDB" id="A0A6L5YP48"/>
<accession>A0A6L5YP48</accession>
<gene>
    <name evidence="3" type="ORF">FYJ75_01705</name>
</gene>
<feature type="domain" description="GIY-YIG" evidence="2">
    <location>
        <begin position="12"/>
        <end position="88"/>
    </location>
</feature>
<dbReference type="InterPro" id="IPR035901">
    <property type="entry name" value="GIY-YIG_endonuc_sf"/>
</dbReference>
<evidence type="ECO:0000256" key="1">
    <source>
        <dbReference type="ARBA" id="ARBA00007435"/>
    </source>
</evidence>
<proteinExistence type="inferred from homology"/>
<evidence type="ECO:0000313" key="3">
    <source>
        <dbReference type="EMBL" id="MST73749.1"/>
    </source>
</evidence>
<dbReference type="EMBL" id="VUNI01000002">
    <property type="protein sequence ID" value="MST73749.1"/>
    <property type="molecule type" value="Genomic_DNA"/>
</dbReference>
<dbReference type="RefSeq" id="WP_154428204.1">
    <property type="nucleotide sequence ID" value="NZ_VUNI01000002.1"/>
</dbReference>